<evidence type="ECO:0000313" key="2">
    <source>
        <dbReference type="EMBL" id="MCS5733818.1"/>
    </source>
</evidence>
<keyword evidence="3" id="KW-1185">Reference proteome</keyword>
<dbReference type="RefSeq" id="WP_259538638.1">
    <property type="nucleotide sequence ID" value="NZ_JANLCJ010000002.1"/>
</dbReference>
<proteinExistence type="predicted"/>
<dbReference type="Gene3D" id="1.10.10.10">
    <property type="entry name" value="Winged helix-like DNA-binding domain superfamily/Winged helix DNA-binding domain"/>
    <property type="match status" value="1"/>
</dbReference>
<accession>A0ABT2H1I9</accession>
<evidence type="ECO:0000259" key="1">
    <source>
        <dbReference type="Pfam" id="PF03551"/>
    </source>
</evidence>
<dbReference type="Proteomes" id="UP001165586">
    <property type="component" value="Unassembled WGS sequence"/>
</dbReference>
<dbReference type="PANTHER" id="PTHR43252">
    <property type="entry name" value="TRANSCRIPTIONAL REGULATOR YQJI"/>
    <property type="match status" value="1"/>
</dbReference>
<gene>
    <name evidence="2" type="ORF">N1032_08705</name>
</gene>
<feature type="domain" description="Transcription regulator PadR N-terminal" evidence="1">
    <location>
        <begin position="15"/>
        <end position="91"/>
    </location>
</feature>
<dbReference type="SUPFAM" id="SSF46785">
    <property type="entry name" value="Winged helix' DNA-binding domain"/>
    <property type="match status" value="1"/>
</dbReference>
<dbReference type="InterPro" id="IPR005149">
    <property type="entry name" value="Tscrpt_reg_PadR_N"/>
</dbReference>
<organism evidence="2 3">
    <name type="scientific">Herbiconiux daphne</name>
    <dbReference type="NCBI Taxonomy" id="2970914"/>
    <lineage>
        <taxon>Bacteria</taxon>
        <taxon>Bacillati</taxon>
        <taxon>Actinomycetota</taxon>
        <taxon>Actinomycetes</taxon>
        <taxon>Micrococcales</taxon>
        <taxon>Microbacteriaceae</taxon>
        <taxon>Herbiconiux</taxon>
    </lineage>
</organism>
<sequence length="217" mass="24181">MPAAAARRSPLALVVLTLLAERPMHPYGMLQTMKQRQKTSIVNINQRNSLYQVIDRLVRDGLAAVDTTERAENRPERTLYRITDEGRAAAEQWVEQLLASAKPEYPSFPVALSLAMIVSPSRVVEALKARLTALADQRAETRASLADADAMTLPRLFVLDDEYRDAMLDAEMAWMSALVTRLQSGELTWSEEWIAGVAARFAQPEAPETATPPHQPR</sequence>
<dbReference type="Pfam" id="PF03551">
    <property type="entry name" value="PadR"/>
    <property type="match status" value="1"/>
</dbReference>
<name>A0ABT2H1I9_9MICO</name>
<dbReference type="InterPro" id="IPR036390">
    <property type="entry name" value="WH_DNA-bd_sf"/>
</dbReference>
<comment type="caution">
    <text evidence="2">The sequence shown here is derived from an EMBL/GenBank/DDBJ whole genome shotgun (WGS) entry which is preliminary data.</text>
</comment>
<protein>
    <submittedName>
        <fullName evidence="2">PadR family transcriptional regulator</fullName>
    </submittedName>
</protein>
<dbReference type="EMBL" id="JANLCJ010000002">
    <property type="protein sequence ID" value="MCS5733818.1"/>
    <property type="molecule type" value="Genomic_DNA"/>
</dbReference>
<dbReference type="InterPro" id="IPR036388">
    <property type="entry name" value="WH-like_DNA-bd_sf"/>
</dbReference>
<dbReference type="PANTHER" id="PTHR43252:SF2">
    <property type="entry name" value="TRANSCRIPTION REGULATOR, PADR-LIKE FAMILY"/>
    <property type="match status" value="1"/>
</dbReference>
<reference evidence="2" key="1">
    <citation type="submission" date="2022-08" db="EMBL/GenBank/DDBJ databases">
        <authorList>
            <person name="Deng Y."/>
            <person name="Han X.-F."/>
            <person name="Zhang Y.-Q."/>
        </authorList>
    </citation>
    <scope>NUCLEOTIDE SEQUENCE</scope>
    <source>
        <strain evidence="2">CPCC 203386</strain>
    </source>
</reference>
<evidence type="ECO:0000313" key="3">
    <source>
        <dbReference type="Proteomes" id="UP001165586"/>
    </source>
</evidence>